<sequence>MEETKKKKYKLNVDAAYLRGISQGGAILRNNNGELIWAVAFHLCSKSSEEAEVRALVQATEMAMAEGFVDVQVETDAMRSLTLLQNEIGNHGGLTDFRQEALGRSYTFEHVLREGNGPAHSLAAHPVGQALCVRFDQVGSLPNQVKMNYYADLFGIPRFRL</sequence>
<dbReference type="PANTHER" id="PTHR47723:SF19">
    <property type="entry name" value="POLYNUCLEOTIDYL TRANSFERASE, RIBONUCLEASE H-LIKE SUPERFAMILY PROTEIN"/>
    <property type="match status" value="1"/>
</dbReference>
<protein>
    <recommendedName>
        <fullName evidence="1">RNase H type-1 domain-containing protein</fullName>
    </recommendedName>
</protein>
<dbReference type="PANTHER" id="PTHR47723">
    <property type="entry name" value="OS05G0353850 PROTEIN"/>
    <property type="match status" value="1"/>
</dbReference>
<keyword evidence="3" id="KW-1185">Reference proteome</keyword>
<accession>A0AAV0EQH7</accession>
<dbReference type="SUPFAM" id="SSF53098">
    <property type="entry name" value="Ribonuclease H-like"/>
    <property type="match status" value="1"/>
</dbReference>
<dbReference type="InterPro" id="IPR036397">
    <property type="entry name" value="RNaseH_sf"/>
</dbReference>
<dbReference type="CDD" id="cd06222">
    <property type="entry name" value="RNase_H_like"/>
    <property type="match status" value="1"/>
</dbReference>
<dbReference type="InterPro" id="IPR012337">
    <property type="entry name" value="RNaseH-like_sf"/>
</dbReference>
<proteinExistence type="predicted"/>
<dbReference type="GO" id="GO:0003676">
    <property type="term" value="F:nucleic acid binding"/>
    <property type="evidence" value="ECO:0007669"/>
    <property type="project" value="InterPro"/>
</dbReference>
<dbReference type="InterPro" id="IPR044730">
    <property type="entry name" value="RNase_H-like_dom_plant"/>
</dbReference>
<feature type="domain" description="RNase H type-1" evidence="1">
    <location>
        <begin position="12"/>
        <end position="125"/>
    </location>
</feature>
<reference evidence="2" key="1">
    <citation type="submission" date="2022-07" db="EMBL/GenBank/DDBJ databases">
        <authorList>
            <person name="Macas J."/>
            <person name="Novak P."/>
            <person name="Neumann P."/>
        </authorList>
    </citation>
    <scope>NUCLEOTIDE SEQUENCE</scope>
</reference>
<dbReference type="EMBL" id="CAMAPF010000937">
    <property type="protein sequence ID" value="CAH9125466.1"/>
    <property type="molecule type" value="Genomic_DNA"/>
</dbReference>
<evidence type="ECO:0000313" key="3">
    <source>
        <dbReference type="Proteomes" id="UP001152523"/>
    </source>
</evidence>
<dbReference type="Pfam" id="PF13456">
    <property type="entry name" value="RVT_3"/>
    <property type="match status" value="1"/>
</dbReference>
<organism evidence="2 3">
    <name type="scientific">Cuscuta epithymum</name>
    <dbReference type="NCBI Taxonomy" id="186058"/>
    <lineage>
        <taxon>Eukaryota</taxon>
        <taxon>Viridiplantae</taxon>
        <taxon>Streptophyta</taxon>
        <taxon>Embryophyta</taxon>
        <taxon>Tracheophyta</taxon>
        <taxon>Spermatophyta</taxon>
        <taxon>Magnoliopsida</taxon>
        <taxon>eudicotyledons</taxon>
        <taxon>Gunneridae</taxon>
        <taxon>Pentapetalae</taxon>
        <taxon>asterids</taxon>
        <taxon>lamiids</taxon>
        <taxon>Solanales</taxon>
        <taxon>Convolvulaceae</taxon>
        <taxon>Cuscuteae</taxon>
        <taxon>Cuscuta</taxon>
        <taxon>Cuscuta subgen. Cuscuta</taxon>
    </lineage>
</organism>
<comment type="caution">
    <text evidence="2">The sequence shown here is derived from an EMBL/GenBank/DDBJ whole genome shotgun (WGS) entry which is preliminary data.</text>
</comment>
<dbReference type="GO" id="GO:0004523">
    <property type="term" value="F:RNA-DNA hybrid ribonuclease activity"/>
    <property type="evidence" value="ECO:0007669"/>
    <property type="project" value="InterPro"/>
</dbReference>
<dbReference type="InterPro" id="IPR002156">
    <property type="entry name" value="RNaseH_domain"/>
</dbReference>
<dbReference type="AlphaFoldDB" id="A0AAV0EQH7"/>
<gene>
    <name evidence="2" type="ORF">CEPIT_LOCUS26786</name>
</gene>
<evidence type="ECO:0000259" key="1">
    <source>
        <dbReference type="Pfam" id="PF13456"/>
    </source>
</evidence>
<dbReference type="InterPro" id="IPR053151">
    <property type="entry name" value="RNase_H-like"/>
</dbReference>
<dbReference type="Proteomes" id="UP001152523">
    <property type="component" value="Unassembled WGS sequence"/>
</dbReference>
<name>A0AAV0EQH7_9ASTE</name>
<evidence type="ECO:0000313" key="2">
    <source>
        <dbReference type="EMBL" id="CAH9125466.1"/>
    </source>
</evidence>
<dbReference type="Gene3D" id="3.30.420.10">
    <property type="entry name" value="Ribonuclease H-like superfamily/Ribonuclease H"/>
    <property type="match status" value="1"/>
</dbReference>